<feature type="transmembrane region" description="Helical" evidence="1">
    <location>
        <begin position="44"/>
        <end position="66"/>
    </location>
</feature>
<proteinExistence type="predicted"/>
<feature type="transmembrane region" description="Helical" evidence="1">
    <location>
        <begin position="75"/>
        <end position="92"/>
    </location>
</feature>
<evidence type="ECO:0000256" key="1">
    <source>
        <dbReference type="SAM" id="Phobius"/>
    </source>
</evidence>
<name>A0A8H5HZ30_9AGAR</name>
<evidence type="ECO:0000313" key="2">
    <source>
        <dbReference type="EMBL" id="KAF5391785.1"/>
    </source>
</evidence>
<dbReference type="Proteomes" id="UP000518752">
    <property type="component" value="Unassembled WGS sequence"/>
</dbReference>
<protein>
    <submittedName>
        <fullName evidence="2">Uncharacterized protein</fullName>
    </submittedName>
</protein>
<dbReference type="AlphaFoldDB" id="A0A8H5HZ30"/>
<sequence length="175" mass="19557">MDSDIAPISAIVQYIQHIPLILSYTAQTARKFGLFASWLIRSTLSYPTFLVLSPLAHILSITFYILGPFIVFGQILLDALLLTPFNILLYLLDAVYPLYVFFGVACITGTIVGLLARQLVVQINKLATLDSTQEWSGNRRNEQQAALGFALPVPSTSTRYDQKVPELFAGYLERR</sequence>
<reference evidence="2 3" key="1">
    <citation type="journal article" date="2020" name="ISME J.">
        <title>Uncovering the hidden diversity of litter-decomposition mechanisms in mushroom-forming fungi.</title>
        <authorList>
            <person name="Floudas D."/>
            <person name="Bentzer J."/>
            <person name="Ahren D."/>
            <person name="Johansson T."/>
            <person name="Persson P."/>
            <person name="Tunlid A."/>
        </authorList>
    </citation>
    <scope>NUCLEOTIDE SEQUENCE [LARGE SCALE GENOMIC DNA]</scope>
    <source>
        <strain evidence="2 3">CBS 406.79</strain>
    </source>
</reference>
<comment type="caution">
    <text evidence="2">The sequence shown here is derived from an EMBL/GenBank/DDBJ whole genome shotgun (WGS) entry which is preliminary data.</text>
</comment>
<keyword evidence="3" id="KW-1185">Reference proteome</keyword>
<gene>
    <name evidence="2" type="ORF">D9757_001647</name>
</gene>
<evidence type="ECO:0000313" key="3">
    <source>
        <dbReference type="Proteomes" id="UP000518752"/>
    </source>
</evidence>
<organism evidence="2 3">
    <name type="scientific">Collybiopsis confluens</name>
    <dbReference type="NCBI Taxonomy" id="2823264"/>
    <lineage>
        <taxon>Eukaryota</taxon>
        <taxon>Fungi</taxon>
        <taxon>Dikarya</taxon>
        <taxon>Basidiomycota</taxon>
        <taxon>Agaricomycotina</taxon>
        <taxon>Agaricomycetes</taxon>
        <taxon>Agaricomycetidae</taxon>
        <taxon>Agaricales</taxon>
        <taxon>Marasmiineae</taxon>
        <taxon>Omphalotaceae</taxon>
        <taxon>Collybiopsis</taxon>
    </lineage>
</organism>
<keyword evidence="1" id="KW-0812">Transmembrane</keyword>
<keyword evidence="1" id="KW-1133">Transmembrane helix</keyword>
<dbReference type="EMBL" id="JAACJN010000008">
    <property type="protein sequence ID" value="KAF5391785.1"/>
    <property type="molecule type" value="Genomic_DNA"/>
</dbReference>
<dbReference type="OrthoDB" id="3366475at2759"/>
<accession>A0A8H5HZ30</accession>
<feature type="transmembrane region" description="Helical" evidence="1">
    <location>
        <begin position="98"/>
        <end position="116"/>
    </location>
</feature>
<keyword evidence="1" id="KW-0472">Membrane</keyword>